<dbReference type="EMBL" id="VCEB01000001">
    <property type="protein sequence ID" value="KAB0386861.1"/>
    <property type="molecule type" value="Genomic_DNA"/>
</dbReference>
<comment type="caution">
    <text evidence="6">The sequence shown here is derived from an EMBL/GenBank/DDBJ whole genome shotgun (WGS) entry which is preliminary data.</text>
</comment>
<comment type="subcellular location">
    <subcellularLocation>
        <location evidence="5">Cytoplasmic granule</location>
    </subcellularLocation>
    <subcellularLocation>
        <location evidence="1 5">Nucleus</location>
        <location evidence="1 5">Nucleolus</location>
    </subcellularLocation>
</comment>
<evidence type="ECO:0000256" key="4">
    <source>
        <dbReference type="ARBA" id="ARBA00023242"/>
    </source>
</evidence>
<dbReference type="GO" id="GO:0004526">
    <property type="term" value="F:ribonuclease P activity"/>
    <property type="evidence" value="ECO:0007669"/>
    <property type="project" value="UniProtKB-UniRule"/>
</dbReference>
<organism evidence="6 7">
    <name type="scientific">Muntiacus reevesi</name>
    <name type="common">Reeves' muntjac</name>
    <name type="synonym">Cervus reevesi</name>
    <dbReference type="NCBI Taxonomy" id="9886"/>
    <lineage>
        <taxon>Eukaryota</taxon>
        <taxon>Metazoa</taxon>
        <taxon>Chordata</taxon>
        <taxon>Craniata</taxon>
        <taxon>Vertebrata</taxon>
        <taxon>Euteleostomi</taxon>
        <taxon>Mammalia</taxon>
        <taxon>Eutheria</taxon>
        <taxon>Laurasiatheria</taxon>
        <taxon>Artiodactyla</taxon>
        <taxon>Ruminantia</taxon>
        <taxon>Pecora</taxon>
        <taxon>Cervidae</taxon>
        <taxon>Muntiacinae</taxon>
        <taxon>Muntiacus</taxon>
    </lineage>
</organism>
<dbReference type="GO" id="GO:0001682">
    <property type="term" value="P:tRNA 5'-leader removal"/>
    <property type="evidence" value="ECO:0007669"/>
    <property type="project" value="InterPro"/>
</dbReference>
<dbReference type="AlphaFoldDB" id="A0A5J5N2G9"/>
<dbReference type="GO" id="GO:0003676">
    <property type="term" value="F:nucleic acid binding"/>
    <property type="evidence" value="ECO:0007669"/>
    <property type="project" value="InterPro"/>
</dbReference>
<evidence type="ECO:0000256" key="1">
    <source>
        <dbReference type="ARBA" id="ARBA00004604"/>
    </source>
</evidence>
<gene>
    <name evidence="6" type="ORF">FD755_001817</name>
</gene>
<protein>
    <recommendedName>
        <fullName evidence="5">Ribonuclease P protein subunit p20</fullName>
        <shortName evidence="5">RNaseP protein p20</shortName>
    </recommendedName>
</protein>
<dbReference type="SUPFAM" id="SSF82704">
    <property type="entry name" value="AlbA-like"/>
    <property type="match status" value="1"/>
</dbReference>
<keyword evidence="5" id="KW-0963">Cytoplasm</keyword>
<comment type="subunit">
    <text evidence="5">Component of nuclear RNase P and RNase MRP complexes. RNase P consists of a catalytic RNA moiety and 10 different protein chains; POP1, POP4, POP5, POP7, RPP14, RPP21, RPP25, RPP30, RPP38 and RPP40. Within the RNase P complex, POP1, POP7 and RPP25 form the 'finger' subcomplex, POP5, RPP14, RPP40 and homodimeric RPP30 form the 'palm' subcomplex, and RPP21, POP4 and RPP38 form the 'wrist' subcomplex. All subunits of the RNase P complex interact with the catalytic RNA. Several subunits of RNase P are also part of the RNase MRP complex. RNase MRP consists of a catalytic RNA moiety and about 8 protein subunits; POP1, POP7, RPP25, RPP30, RPP38, RPP40 and possibly also POP4 and POP5. Interacts with SMN1. POP7 forms a heterodimer with RPP25 that binds to the P3 stem loop of the catalytic RNA.</text>
</comment>
<evidence type="ECO:0000256" key="2">
    <source>
        <dbReference type="ARBA" id="ARBA00008018"/>
    </source>
</evidence>
<evidence type="ECO:0000256" key="5">
    <source>
        <dbReference type="PIRNR" id="PIRNR036572"/>
    </source>
</evidence>
<accession>A0A5J5N2G9</accession>
<dbReference type="GO" id="GO:0006364">
    <property type="term" value="P:rRNA processing"/>
    <property type="evidence" value="ECO:0007669"/>
    <property type="project" value="UniProtKB-KW"/>
</dbReference>
<keyword evidence="4 5" id="KW-0539">Nucleus</keyword>
<dbReference type="PANTHER" id="PTHR15314">
    <property type="entry name" value="RIBONUCLEASE P PROTEIN SUBUNIT P20"/>
    <property type="match status" value="1"/>
</dbReference>
<keyword evidence="5" id="KW-0698">rRNA processing</keyword>
<comment type="function">
    <text evidence="5">Component of ribonuclease P, a ribonucleoprotein complex that generates mature tRNA molecules by cleaving their 5'-ends. Also a component of the MRP ribonuclease complex, which cleaves pre-rRNA sequences.</text>
</comment>
<sequence>MAENGEPFGVVKAEPDPVEYALWERLPHCLLWRPSDIYIHRKTGFMNACTEIYIHHLGLPINRAIHITPQLQASSFRSLHKAAKPLLQIRNNSAVHIHVFRVTLKKLK</sequence>
<comment type="similarity">
    <text evidence="2 5">Belongs to the histone-like Alba family.</text>
</comment>
<keyword evidence="7" id="KW-1185">Reference proteome</keyword>
<dbReference type="PIRSF" id="PIRSF036572">
    <property type="entry name" value="RPP20"/>
    <property type="match status" value="1"/>
</dbReference>
<dbReference type="GO" id="GO:0005737">
    <property type="term" value="C:cytoplasm"/>
    <property type="evidence" value="ECO:0007669"/>
    <property type="project" value="UniProtKB-UniRule"/>
</dbReference>
<dbReference type="InterPro" id="IPR036882">
    <property type="entry name" value="Alba-like_dom_sf"/>
</dbReference>
<dbReference type="Proteomes" id="UP000326062">
    <property type="component" value="Chromosome 1"/>
</dbReference>
<name>A0A5J5N2G9_MUNRE</name>
<evidence type="ECO:0000256" key="3">
    <source>
        <dbReference type="ARBA" id="ARBA00022694"/>
    </source>
</evidence>
<keyword evidence="3 5" id="KW-0819">tRNA processing</keyword>
<evidence type="ECO:0000313" key="7">
    <source>
        <dbReference type="Proteomes" id="UP000326062"/>
    </source>
</evidence>
<evidence type="ECO:0000313" key="6">
    <source>
        <dbReference type="EMBL" id="KAB0386861.1"/>
    </source>
</evidence>
<dbReference type="GO" id="GO:0005655">
    <property type="term" value="C:nucleolar ribonuclease P complex"/>
    <property type="evidence" value="ECO:0007669"/>
    <property type="project" value="InterPro"/>
</dbReference>
<proteinExistence type="inferred from homology"/>
<dbReference type="InterPro" id="IPR014612">
    <property type="entry name" value="Pop7/Rpp20"/>
</dbReference>
<dbReference type="GO" id="GO:0000172">
    <property type="term" value="C:ribonuclease MRP complex"/>
    <property type="evidence" value="ECO:0007669"/>
    <property type="project" value="InterPro"/>
</dbReference>
<dbReference type="PANTHER" id="PTHR15314:SF1">
    <property type="entry name" value="RIBONUCLEASE P PROTEIN SUBUNIT P20"/>
    <property type="match status" value="1"/>
</dbReference>
<reference evidence="6 7" key="1">
    <citation type="submission" date="2019-06" db="EMBL/GenBank/DDBJ databases">
        <title>Discovery of a novel chromosome fission-fusion reversal in muntjac.</title>
        <authorList>
            <person name="Mudd A.B."/>
            <person name="Bredeson J.V."/>
            <person name="Baum R."/>
            <person name="Hockemeyer D."/>
            <person name="Rokhsar D.S."/>
        </authorList>
    </citation>
    <scope>NUCLEOTIDE SEQUENCE [LARGE SCALE GENOMIC DNA]</scope>
    <source>
        <strain evidence="6">UCam_UCB_Mr</strain>
        <tissue evidence="6">Fibroblast cell line</tissue>
    </source>
</reference>